<evidence type="ECO:0000313" key="4">
    <source>
        <dbReference type="Proteomes" id="UP000001901"/>
    </source>
</evidence>
<evidence type="ECO:0000256" key="1">
    <source>
        <dbReference type="ARBA" id="ARBA00023172"/>
    </source>
</evidence>
<dbReference type="KEGG" id="apo:Arcpr_1663"/>
<dbReference type="GO" id="GO:0003677">
    <property type="term" value="F:DNA binding"/>
    <property type="evidence" value="ECO:0007669"/>
    <property type="project" value="InterPro"/>
</dbReference>
<dbReference type="HOGENOM" id="CLU_062372_0_0_2"/>
<protein>
    <recommendedName>
        <fullName evidence="2">Integrase SSV1 C-terminal domain-containing protein</fullName>
    </recommendedName>
</protein>
<dbReference type="eggNOG" id="arCOG01244">
    <property type="taxonomic scope" value="Archaea"/>
</dbReference>
<dbReference type="Gene3D" id="1.10.443.10">
    <property type="entry name" value="Intergrase catalytic core"/>
    <property type="match status" value="1"/>
</dbReference>
<dbReference type="InterPro" id="IPR031857">
    <property type="entry name" value="Integrase_SSV1_C"/>
</dbReference>
<feature type="domain" description="Integrase SSV1 C-terminal" evidence="2">
    <location>
        <begin position="117"/>
        <end position="292"/>
    </location>
</feature>
<evidence type="ECO:0000313" key="3">
    <source>
        <dbReference type="EMBL" id="ADB58709.1"/>
    </source>
</evidence>
<dbReference type="InterPro" id="IPR013762">
    <property type="entry name" value="Integrase-like_cat_sf"/>
</dbReference>
<dbReference type="AlphaFoldDB" id="D2RF15"/>
<name>D2RF15_ARCPA</name>
<proteinExistence type="predicted"/>
<dbReference type="STRING" id="572546.Arcpr_1663"/>
<dbReference type="Proteomes" id="UP000001901">
    <property type="component" value="Chromosome"/>
</dbReference>
<keyword evidence="4" id="KW-1185">Reference proteome</keyword>
<sequence>MLRPGFEPGSRDRESSFVELDYDSYRSELVQWFKRKGIKDGMKYIRYLDRMLSGKVIRHPRELAQIVQDKTRHHKVAVRDFLKFLVESGYYTKSQIIDYQEVVKLERTGIRPASQAFTTTDKIIKAYEYLKSINSEKKIILLKLLIYSGLRLTEACDILKNFNKSELTILEDKGIARYDLLAMYKRIDSSKAKAEVTKRAWVAYMPADFAKELLEVCPIEISEEAMKGKRFCNGIILPNQLRKWFSNFLKDNSVPERVIEFMTGKTPERVLRQFYFDLLREADEEYSRIVDKFPIR</sequence>
<evidence type="ECO:0000259" key="2">
    <source>
        <dbReference type="Pfam" id="PF16795"/>
    </source>
</evidence>
<keyword evidence="1" id="KW-0233">DNA recombination</keyword>
<reference evidence="3 4" key="1">
    <citation type="journal article" date="2010" name="Stand. Genomic Sci.">
        <title>Complete genome sequence of Archaeoglobus profundus type strain (AV18).</title>
        <authorList>
            <person name="von Jan M."/>
            <person name="Lapidus A."/>
            <person name="Del Rio T.G."/>
            <person name="Copeland A."/>
            <person name="Tice H."/>
            <person name="Cheng J.F."/>
            <person name="Lucas S."/>
            <person name="Chen F."/>
            <person name="Nolan M."/>
            <person name="Goodwin L."/>
            <person name="Han C."/>
            <person name="Pitluck S."/>
            <person name="Liolios K."/>
            <person name="Ivanova N."/>
            <person name="Mavromatis K."/>
            <person name="Ovchinnikova G."/>
            <person name="Chertkov O."/>
            <person name="Pati A."/>
            <person name="Chen A."/>
            <person name="Palaniappan K."/>
            <person name="Land M."/>
            <person name="Hauser L."/>
            <person name="Chang Y.J."/>
            <person name="Jeffries C.D."/>
            <person name="Saunders E."/>
            <person name="Brettin T."/>
            <person name="Detter J.C."/>
            <person name="Chain P."/>
            <person name="Eichinger K."/>
            <person name="Huber H."/>
            <person name="Spring S."/>
            <person name="Rohde M."/>
            <person name="Goker M."/>
            <person name="Wirth R."/>
            <person name="Woyke T."/>
            <person name="Bristow J."/>
            <person name="Eisen J.A."/>
            <person name="Markowitz V."/>
            <person name="Hugenholtz P."/>
            <person name="Kyrpides N.C."/>
            <person name="Klenk H.P."/>
        </authorList>
    </citation>
    <scope>NUCLEOTIDE SEQUENCE [LARGE SCALE GENOMIC DNA]</scope>
    <source>
        <strain evidence="4">DSM 5631 / JCM 9629 / NBRC 100127 / Av18</strain>
    </source>
</reference>
<dbReference type="PaxDb" id="572546-Arcpr_1663"/>
<dbReference type="GO" id="GO:0015074">
    <property type="term" value="P:DNA integration"/>
    <property type="evidence" value="ECO:0007669"/>
    <property type="project" value="InterPro"/>
</dbReference>
<organism evidence="3 4">
    <name type="scientific">Archaeoglobus profundus (strain DSM 5631 / JCM 9629 / NBRC 100127 / Av18)</name>
    <dbReference type="NCBI Taxonomy" id="572546"/>
    <lineage>
        <taxon>Archaea</taxon>
        <taxon>Methanobacteriati</taxon>
        <taxon>Methanobacteriota</taxon>
        <taxon>Archaeoglobi</taxon>
        <taxon>Archaeoglobales</taxon>
        <taxon>Archaeoglobaceae</taxon>
        <taxon>Archaeoglobus</taxon>
    </lineage>
</organism>
<dbReference type="EMBL" id="CP001857">
    <property type="protein sequence ID" value="ADB58709.1"/>
    <property type="molecule type" value="Genomic_DNA"/>
</dbReference>
<accession>D2RF15</accession>
<gene>
    <name evidence="3" type="ordered locus">Arcpr_1663</name>
</gene>
<dbReference type="InterPro" id="IPR011010">
    <property type="entry name" value="DNA_brk_join_enz"/>
</dbReference>
<dbReference type="Pfam" id="PF16795">
    <property type="entry name" value="Phage_integr_3"/>
    <property type="match status" value="1"/>
</dbReference>
<dbReference type="SUPFAM" id="SSF56349">
    <property type="entry name" value="DNA breaking-rejoining enzymes"/>
    <property type="match status" value="1"/>
</dbReference>
<dbReference type="GO" id="GO:0006310">
    <property type="term" value="P:DNA recombination"/>
    <property type="evidence" value="ECO:0007669"/>
    <property type="project" value="UniProtKB-KW"/>
</dbReference>